<evidence type="ECO:0000313" key="11">
    <source>
        <dbReference type="Proteomes" id="UP000286931"/>
    </source>
</evidence>
<evidence type="ECO:0000256" key="7">
    <source>
        <dbReference type="ARBA" id="ARBA00023136"/>
    </source>
</evidence>
<feature type="transmembrane region" description="Helical" evidence="9">
    <location>
        <begin position="155"/>
        <end position="175"/>
    </location>
</feature>
<feature type="compositionally biased region" description="Pro residues" evidence="8">
    <location>
        <begin position="15"/>
        <end position="32"/>
    </location>
</feature>
<protein>
    <submittedName>
        <fullName evidence="10">ABC transporter permease</fullName>
    </submittedName>
</protein>
<feature type="region of interest" description="Disordered" evidence="8">
    <location>
        <begin position="1"/>
        <end position="35"/>
    </location>
</feature>
<evidence type="ECO:0000256" key="3">
    <source>
        <dbReference type="ARBA" id="ARBA00022448"/>
    </source>
</evidence>
<organism evidence="10 11">
    <name type="scientific">Embleya hyalina</name>
    <dbReference type="NCBI Taxonomy" id="516124"/>
    <lineage>
        <taxon>Bacteria</taxon>
        <taxon>Bacillati</taxon>
        <taxon>Actinomycetota</taxon>
        <taxon>Actinomycetes</taxon>
        <taxon>Kitasatosporales</taxon>
        <taxon>Streptomycetaceae</taxon>
        <taxon>Embleya</taxon>
    </lineage>
</organism>
<feature type="compositionally biased region" description="Basic and acidic residues" evidence="8">
    <location>
        <begin position="1"/>
        <end position="10"/>
    </location>
</feature>
<keyword evidence="6 9" id="KW-1133">Transmembrane helix</keyword>
<comment type="subcellular location">
    <subcellularLocation>
        <location evidence="1">Cell membrane</location>
        <topology evidence="1">Multi-pass membrane protein</topology>
    </subcellularLocation>
</comment>
<gene>
    <name evidence="10" type="ORF">EHYA_00941</name>
</gene>
<feature type="transmembrane region" description="Helical" evidence="9">
    <location>
        <begin position="274"/>
        <end position="307"/>
    </location>
</feature>
<reference evidence="10 11" key="1">
    <citation type="submission" date="2018-12" db="EMBL/GenBank/DDBJ databases">
        <title>Draft genome sequence of Embleya hyalina NBRC 13850T.</title>
        <authorList>
            <person name="Komaki H."/>
            <person name="Hosoyama A."/>
            <person name="Kimura A."/>
            <person name="Ichikawa N."/>
            <person name="Tamura T."/>
        </authorList>
    </citation>
    <scope>NUCLEOTIDE SEQUENCE [LARGE SCALE GENOMIC DNA]</scope>
    <source>
        <strain evidence="10 11">NBRC 13850</strain>
    </source>
</reference>
<dbReference type="EMBL" id="BIFH01000014">
    <property type="protein sequence ID" value="GCD93298.1"/>
    <property type="molecule type" value="Genomic_DNA"/>
</dbReference>
<sequence>MATVTERQEPAGEPDSPPPAVELGPPTAPVPAAPRRHGRWLMPTLVLLLLATSIVSAGMGAFEIPSDQVLYSALHHLGLDVGHVSEANEAVLWNIRFPRIVLGIMVGACLGCAGAAMQGVFGNPLAEPGVIGVSSGAALGAVGAIVLGVSAFGSWTVTAFAFIGGLLTTLFVYLLSRSDGRTEVVTLVLTGIAINALAGAAIGLFTFVADDAELRSITFWNLGSVGGASWRIIGALAPFAVIGLLILPRYARALDIMALGERGARHLGVDTERVRVVVVVLSATLVGAAVAAAGVITFVGLVVPHIIRLIAGPRHRLLLPASAVLGALVTVAADLAARTVAMPKEVPLGVLTALIGAPFFLWLLRRTRSRQGGWA</sequence>
<keyword evidence="5 9" id="KW-0812">Transmembrane</keyword>
<keyword evidence="7 9" id="KW-0472">Membrane</keyword>
<feature type="transmembrane region" description="Helical" evidence="9">
    <location>
        <begin position="97"/>
        <end position="117"/>
    </location>
</feature>
<dbReference type="PANTHER" id="PTHR30472:SF25">
    <property type="entry name" value="ABC TRANSPORTER PERMEASE PROTEIN MJ0876-RELATED"/>
    <property type="match status" value="1"/>
</dbReference>
<evidence type="ECO:0000256" key="4">
    <source>
        <dbReference type="ARBA" id="ARBA00022475"/>
    </source>
</evidence>
<name>A0A401YFG0_9ACTN</name>
<feature type="transmembrane region" description="Helical" evidence="9">
    <location>
        <begin position="346"/>
        <end position="364"/>
    </location>
</feature>
<evidence type="ECO:0000256" key="6">
    <source>
        <dbReference type="ARBA" id="ARBA00022989"/>
    </source>
</evidence>
<evidence type="ECO:0000256" key="2">
    <source>
        <dbReference type="ARBA" id="ARBA00007935"/>
    </source>
</evidence>
<comment type="caution">
    <text evidence="10">The sequence shown here is derived from an EMBL/GenBank/DDBJ whole genome shotgun (WGS) entry which is preliminary data.</text>
</comment>
<comment type="similarity">
    <text evidence="2">Belongs to the binding-protein-dependent transport system permease family. FecCD subfamily.</text>
</comment>
<dbReference type="SUPFAM" id="SSF81345">
    <property type="entry name" value="ABC transporter involved in vitamin B12 uptake, BtuC"/>
    <property type="match status" value="1"/>
</dbReference>
<dbReference type="GO" id="GO:0033214">
    <property type="term" value="P:siderophore-iron import into cell"/>
    <property type="evidence" value="ECO:0007669"/>
    <property type="project" value="TreeGrafter"/>
</dbReference>
<evidence type="ECO:0000256" key="9">
    <source>
        <dbReference type="SAM" id="Phobius"/>
    </source>
</evidence>
<dbReference type="GO" id="GO:0005886">
    <property type="term" value="C:plasma membrane"/>
    <property type="evidence" value="ECO:0007669"/>
    <property type="project" value="UniProtKB-SubCell"/>
</dbReference>
<dbReference type="PANTHER" id="PTHR30472">
    <property type="entry name" value="FERRIC ENTEROBACTIN TRANSPORT SYSTEM PERMEASE PROTEIN"/>
    <property type="match status" value="1"/>
</dbReference>
<keyword evidence="4" id="KW-1003">Cell membrane</keyword>
<dbReference type="InterPro" id="IPR037294">
    <property type="entry name" value="ABC_BtuC-like"/>
</dbReference>
<dbReference type="AlphaFoldDB" id="A0A401YFG0"/>
<dbReference type="InterPro" id="IPR000522">
    <property type="entry name" value="ABC_transptr_permease_BtuC"/>
</dbReference>
<feature type="transmembrane region" description="Helical" evidence="9">
    <location>
        <begin position="228"/>
        <end position="247"/>
    </location>
</feature>
<evidence type="ECO:0000313" key="10">
    <source>
        <dbReference type="EMBL" id="GCD93298.1"/>
    </source>
</evidence>
<evidence type="ECO:0000256" key="8">
    <source>
        <dbReference type="SAM" id="MobiDB-lite"/>
    </source>
</evidence>
<dbReference type="Proteomes" id="UP000286931">
    <property type="component" value="Unassembled WGS sequence"/>
</dbReference>
<keyword evidence="11" id="KW-1185">Reference proteome</keyword>
<proteinExistence type="inferred from homology"/>
<evidence type="ECO:0000256" key="5">
    <source>
        <dbReference type="ARBA" id="ARBA00022692"/>
    </source>
</evidence>
<dbReference type="GO" id="GO:0022857">
    <property type="term" value="F:transmembrane transporter activity"/>
    <property type="evidence" value="ECO:0007669"/>
    <property type="project" value="InterPro"/>
</dbReference>
<dbReference type="FunFam" id="1.10.3470.10:FF:000001">
    <property type="entry name" value="Vitamin B12 ABC transporter permease BtuC"/>
    <property type="match status" value="1"/>
</dbReference>
<dbReference type="CDD" id="cd06550">
    <property type="entry name" value="TM_ABC_iron-siderophores_like"/>
    <property type="match status" value="1"/>
</dbReference>
<evidence type="ECO:0000256" key="1">
    <source>
        <dbReference type="ARBA" id="ARBA00004651"/>
    </source>
</evidence>
<dbReference type="Pfam" id="PF01032">
    <property type="entry name" value="FecCD"/>
    <property type="match status" value="1"/>
</dbReference>
<accession>A0A401YFG0</accession>
<feature type="transmembrane region" description="Helical" evidence="9">
    <location>
        <begin position="40"/>
        <end position="62"/>
    </location>
</feature>
<feature type="transmembrane region" description="Helical" evidence="9">
    <location>
        <begin position="187"/>
        <end position="208"/>
    </location>
</feature>
<keyword evidence="3" id="KW-0813">Transport</keyword>
<feature type="transmembrane region" description="Helical" evidence="9">
    <location>
        <begin position="129"/>
        <end position="149"/>
    </location>
</feature>
<dbReference type="Gene3D" id="1.10.3470.10">
    <property type="entry name" value="ABC transporter involved in vitamin B12 uptake, BtuC"/>
    <property type="match status" value="1"/>
</dbReference>